<dbReference type="Gene3D" id="2.140.10.30">
    <property type="entry name" value="Dipeptidylpeptidase IV, N-terminal domain"/>
    <property type="match status" value="1"/>
</dbReference>
<dbReference type="InterPro" id="IPR050278">
    <property type="entry name" value="Serine_Prot_S9B/DPPIV"/>
</dbReference>
<dbReference type="PANTHER" id="PTHR11731:SF193">
    <property type="entry name" value="DIPEPTIDYL PEPTIDASE 9"/>
    <property type="match status" value="1"/>
</dbReference>
<name>A0ABQ3IC02_9BACT</name>
<dbReference type="Proteomes" id="UP000658258">
    <property type="component" value="Unassembled WGS sequence"/>
</dbReference>
<dbReference type="InterPro" id="IPR029058">
    <property type="entry name" value="AB_hydrolase_fold"/>
</dbReference>
<evidence type="ECO:0000259" key="2">
    <source>
        <dbReference type="Pfam" id="PF00326"/>
    </source>
</evidence>
<gene>
    <name evidence="4" type="ORF">GCM10011340_29920</name>
</gene>
<dbReference type="InterPro" id="IPR002469">
    <property type="entry name" value="Peptidase_S9B_N"/>
</dbReference>
<evidence type="ECO:0000313" key="5">
    <source>
        <dbReference type="Proteomes" id="UP000658258"/>
    </source>
</evidence>
<proteinExistence type="predicted"/>
<dbReference type="EMBL" id="BNAG01000004">
    <property type="protein sequence ID" value="GHE71816.1"/>
    <property type="molecule type" value="Genomic_DNA"/>
</dbReference>
<keyword evidence="1" id="KW-0732">Signal</keyword>
<evidence type="ECO:0000313" key="4">
    <source>
        <dbReference type="EMBL" id="GHE71816.1"/>
    </source>
</evidence>
<feature type="domain" description="Peptidase S9 prolyl oligopeptidase catalytic" evidence="2">
    <location>
        <begin position="556"/>
        <end position="762"/>
    </location>
</feature>
<feature type="signal peptide" evidence="1">
    <location>
        <begin position="1"/>
        <end position="26"/>
    </location>
</feature>
<feature type="chain" id="PRO_5045709062" evidence="1">
    <location>
        <begin position="27"/>
        <end position="778"/>
    </location>
</feature>
<dbReference type="Pfam" id="PF00326">
    <property type="entry name" value="Peptidase_S9"/>
    <property type="match status" value="1"/>
</dbReference>
<feature type="domain" description="Dipeptidylpeptidase IV N-terminal" evidence="3">
    <location>
        <begin position="135"/>
        <end position="463"/>
    </location>
</feature>
<keyword evidence="5" id="KW-1185">Reference proteome</keyword>
<dbReference type="Gene3D" id="3.40.50.1820">
    <property type="entry name" value="alpha/beta hydrolase"/>
    <property type="match status" value="1"/>
</dbReference>
<sequence>MAKYKQTMKKLYLSMLLVLLSFCAVAQQHKANFKAAEKFKSTNIRNMLKSTRVSPQWFKDSDKFWYTYTTTNGKNFYVVDPAKKTKTLMFNNKDFAAQLSELTRKPWNYLDLDLKGLELEDDNRTLTFMVDSIDYHFDLNTKLITKGDSTEKAPKRNNWATYSPDSTWISFAKNHNLYLMKADDPDSVEIQLTEDGERWFSYAWDQGDTAKDKKSRARARWFEDESKMFVNRSDSRKVGELFVIDELKNPRPEIEIYKYAMPGEQEVPQEQLELFDVATRTRTILDIDKYTDQTISAYLPGKTSDKMFFTRMNRTSDTLDVCRVNTATGEVTTLFTDVNHPYFNWSYQQLAILNEGQELIWWSERNGWGQLYLYDGNTGALKNKITNSGYFVTGRIQQIDTVGRKVYFEARGREPGVDPYYALMYKANLDGTGFKALSTEPANHFMSMSESSKYYVDNFSAVDMVPQSYLKDNEGNIIMKLEEADMTLLNQAGFKMPERFKVKADDGITDLYGVMYKPFDFDSTRKYPIISYVYPGPQTESFGNDFSITGGYNTALAQLGFIVVSMGHRGGSPMRDKYYHTYGYQDLRDYALKDDKRSLEQLAERHSFIDLDHVGIFGHSGGGFMSTAALLTYPDFYDAAASSAGNHDNNIYNKWWSETHNGVKRVDKKKKDKDGNETTQTTWNAKIETNQSLAKNLKGHLLLTHGTRDNNVHPGNSLRVADELMKAGKRFDYMPIPGSRHGYGSKRDYYEYMMWYFFAEHLLGDYRNNVDIDLPDDN</sequence>
<dbReference type="SUPFAM" id="SSF53474">
    <property type="entry name" value="alpha/beta-Hydrolases"/>
    <property type="match status" value="1"/>
</dbReference>
<evidence type="ECO:0000259" key="3">
    <source>
        <dbReference type="Pfam" id="PF00930"/>
    </source>
</evidence>
<comment type="caution">
    <text evidence="4">The sequence shown here is derived from an EMBL/GenBank/DDBJ whole genome shotgun (WGS) entry which is preliminary data.</text>
</comment>
<protein>
    <submittedName>
        <fullName evidence="4">X-Pro dipeptidyl-peptidase</fullName>
    </submittedName>
</protein>
<reference evidence="5" key="1">
    <citation type="journal article" date="2019" name="Int. J. Syst. Evol. Microbiol.">
        <title>The Global Catalogue of Microorganisms (GCM) 10K type strain sequencing project: providing services to taxonomists for standard genome sequencing and annotation.</title>
        <authorList>
            <consortium name="The Broad Institute Genomics Platform"/>
            <consortium name="The Broad Institute Genome Sequencing Center for Infectious Disease"/>
            <person name="Wu L."/>
            <person name="Ma J."/>
        </authorList>
    </citation>
    <scope>NUCLEOTIDE SEQUENCE [LARGE SCALE GENOMIC DNA]</scope>
    <source>
        <strain evidence="5">CGMCC 1.15111</strain>
    </source>
</reference>
<dbReference type="InterPro" id="IPR001375">
    <property type="entry name" value="Peptidase_S9_cat"/>
</dbReference>
<organism evidence="4 5">
    <name type="scientific">Roseivirga thermotolerans</name>
    <dbReference type="NCBI Taxonomy" id="1758176"/>
    <lineage>
        <taxon>Bacteria</taxon>
        <taxon>Pseudomonadati</taxon>
        <taxon>Bacteroidota</taxon>
        <taxon>Cytophagia</taxon>
        <taxon>Cytophagales</taxon>
        <taxon>Roseivirgaceae</taxon>
        <taxon>Roseivirga</taxon>
    </lineage>
</organism>
<dbReference type="Pfam" id="PF00930">
    <property type="entry name" value="DPPIV_N"/>
    <property type="match status" value="1"/>
</dbReference>
<accession>A0ABQ3IC02</accession>
<dbReference type="SUPFAM" id="SSF82171">
    <property type="entry name" value="DPP6 N-terminal domain-like"/>
    <property type="match status" value="1"/>
</dbReference>
<evidence type="ECO:0000256" key="1">
    <source>
        <dbReference type="SAM" id="SignalP"/>
    </source>
</evidence>
<dbReference type="PANTHER" id="PTHR11731">
    <property type="entry name" value="PROTEASE FAMILY S9B,C DIPEPTIDYL-PEPTIDASE IV-RELATED"/>
    <property type="match status" value="1"/>
</dbReference>